<reference evidence="2" key="1">
    <citation type="journal article" date="2020" name="Stud. Mycol.">
        <title>101 Dothideomycetes genomes: a test case for predicting lifestyles and emergence of pathogens.</title>
        <authorList>
            <person name="Haridas S."/>
            <person name="Albert R."/>
            <person name="Binder M."/>
            <person name="Bloem J."/>
            <person name="Labutti K."/>
            <person name="Salamov A."/>
            <person name="Andreopoulos B."/>
            <person name="Baker S."/>
            <person name="Barry K."/>
            <person name="Bills G."/>
            <person name="Bluhm B."/>
            <person name="Cannon C."/>
            <person name="Castanera R."/>
            <person name="Culley D."/>
            <person name="Daum C."/>
            <person name="Ezra D."/>
            <person name="Gonzalez J."/>
            <person name="Henrissat B."/>
            <person name="Kuo A."/>
            <person name="Liang C."/>
            <person name="Lipzen A."/>
            <person name="Lutzoni F."/>
            <person name="Magnuson J."/>
            <person name="Mondo S."/>
            <person name="Nolan M."/>
            <person name="Ohm R."/>
            <person name="Pangilinan J."/>
            <person name="Park H.-J."/>
            <person name="Ramirez L."/>
            <person name="Alfaro M."/>
            <person name="Sun H."/>
            <person name="Tritt A."/>
            <person name="Yoshinaga Y."/>
            <person name="Zwiers L.-H."/>
            <person name="Turgeon B."/>
            <person name="Goodwin S."/>
            <person name="Spatafora J."/>
            <person name="Crous P."/>
            <person name="Grigoriev I."/>
        </authorList>
    </citation>
    <scope>NUCLEOTIDE SEQUENCE</scope>
    <source>
        <strain evidence="2">CBS 279.74</strain>
    </source>
</reference>
<evidence type="ECO:0000256" key="1">
    <source>
        <dbReference type="SAM" id="MobiDB-lite"/>
    </source>
</evidence>
<dbReference type="GO" id="GO:0008757">
    <property type="term" value="F:S-adenosylmethionine-dependent methyltransferase activity"/>
    <property type="evidence" value="ECO:0007669"/>
    <property type="project" value="UniProtKB-ARBA"/>
</dbReference>
<dbReference type="OrthoDB" id="407325at2759"/>
<feature type="region of interest" description="Disordered" evidence="1">
    <location>
        <begin position="1"/>
        <end position="22"/>
    </location>
</feature>
<dbReference type="EMBL" id="MU005765">
    <property type="protein sequence ID" value="KAF2713049.1"/>
    <property type="molecule type" value="Genomic_DNA"/>
</dbReference>
<dbReference type="PANTHER" id="PTHR14614:SF104">
    <property type="entry name" value="N-METHYLTRANSFERASE, PUTATIVE (AFU_ORTHOLOGUE AFUA_1G17750)-RELATED"/>
    <property type="match status" value="1"/>
</dbReference>
<dbReference type="InterPro" id="IPR019410">
    <property type="entry name" value="Methyltransf_16"/>
</dbReference>
<dbReference type="PANTHER" id="PTHR14614">
    <property type="entry name" value="HEPATOCELLULAR CARCINOMA-ASSOCIATED ANTIGEN"/>
    <property type="match status" value="1"/>
</dbReference>
<keyword evidence="3" id="KW-1185">Reference proteome</keyword>
<protein>
    <recommendedName>
        <fullName evidence="4">Nicotinamide N-methyltransferase</fullName>
    </recommendedName>
</protein>
<dbReference type="SUPFAM" id="SSF53335">
    <property type="entry name" value="S-adenosyl-L-methionine-dependent methyltransferases"/>
    <property type="match status" value="1"/>
</dbReference>
<proteinExistence type="predicted"/>
<evidence type="ECO:0008006" key="4">
    <source>
        <dbReference type="Google" id="ProtNLM"/>
    </source>
</evidence>
<evidence type="ECO:0000313" key="2">
    <source>
        <dbReference type="EMBL" id="KAF2713049.1"/>
    </source>
</evidence>
<evidence type="ECO:0000313" key="3">
    <source>
        <dbReference type="Proteomes" id="UP000799428"/>
    </source>
</evidence>
<accession>A0A6G1KJN1</accession>
<sequence length="331" mass="36344">MPPPLPSLISLRRPENGPPEPEDIFGSSLGGIFTDDLQNSYGDDPDTTIIYKSHRFGDLEFAAADVRGEEQRRKFAHYLWNAGILMAELVAGRVEEGKVEGVVDGEAKDGENGVFGAGKMGHGEDEWGKEKWWVSKEEEQLWSVQGQTVLELGAELYAGVGLAGIASALSGAAEVTITDYPAPPILSAITTNVSKNLPGHIKSHVTIHGHSWGDLSTPFAIENAHRFTRILAADCLWMSDQHDNLAQSMLHFLSESPDARVYCIAGFHTGRTRLAPFFQEVAPESGLEIEEIYEMDGMGKCRVWVNEKSGVEDIGERNKWLVVARLKRQGS</sequence>
<name>A0A6G1KJN1_9PLEO</name>
<dbReference type="Proteomes" id="UP000799428">
    <property type="component" value="Unassembled WGS sequence"/>
</dbReference>
<dbReference type="GO" id="GO:0005737">
    <property type="term" value="C:cytoplasm"/>
    <property type="evidence" value="ECO:0007669"/>
    <property type="project" value="TreeGrafter"/>
</dbReference>
<dbReference type="Gene3D" id="3.40.50.150">
    <property type="entry name" value="Vaccinia Virus protein VP39"/>
    <property type="match status" value="1"/>
</dbReference>
<dbReference type="AlphaFoldDB" id="A0A6G1KJN1"/>
<gene>
    <name evidence="2" type="ORF">K504DRAFT_128687</name>
</gene>
<organism evidence="2 3">
    <name type="scientific">Pleomassaria siparia CBS 279.74</name>
    <dbReference type="NCBI Taxonomy" id="1314801"/>
    <lineage>
        <taxon>Eukaryota</taxon>
        <taxon>Fungi</taxon>
        <taxon>Dikarya</taxon>
        <taxon>Ascomycota</taxon>
        <taxon>Pezizomycotina</taxon>
        <taxon>Dothideomycetes</taxon>
        <taxon>Pleosporomycetidae</taxon>
        <taxon>Pleosporales</taxon>
        <taxon>Pleomassariaceae</taxon>
        <taxon>Pleomassaria</taxon>
    </lineage>
</organism>
<dbReference type="Pfam" id="PF10294">
    <property type="entry name" value="Methyltransf_16"/>
    <property type="match status" value="1"/>
</dbReference>
<dbReference type="InterPro" id="IPR029063">
    <property type="entry name" value="SAM-dependent_MTases_sf"/>
</dbReference>